<gene>
    <name evidence="4" type="primary">rhaA</name>
    <name evidence="6" type="ORF">HGO97_020200</name>
</gene>
<dbReference type="PANTHER" id="PTHR30268">
    <property type="entry name" value="L-RHAMNOSE ISOMERASE"/>
    <property type="match status" value="1"/>
</dbReference>
<organism evidence="6 7">
    <name type="scientific">Faecalicatena faecalis</name>
    <dbReference type="NCBI Taxonomy" id="2726362"/>
    <lineage>
        <taxon>Bacteria</taxon>
        <taxon>Bacillati</taxon>
        <taxon>Bacillota</taxon>
        <taxon>Clostridia</taxon>
        <taxon>Lachnospirales</taxon>
        <taxon>Lachnospiraceae</taxon>
        <taxon>Faecalicatena</taxon>
    </lineage>
</organism>
<keyword evidence="3 4" id="KW-0413">Isomerase</keyword>
<dbReference type="NCBIfam" id="TIGR01748">
    <property type="entry name" value="rhaA"/>
    <property type="match status" value="1"/>
</dbReference>
<evidence type="ECO:0000256" key="1">
    <source>
        <dbReference type="ARBA" id="ARBA00022723"/>
    </source>
</evidence>
<comment type="cofactor">
    <cofactor evidence="4">
        <name>Mn(2+)</name>
        <dbReference type="ChEBI" id="CHEBI:29035"/>
    </cofactor>
    <text evidence="4">Binds 1 Mn(2+) ion per subunit.</text>
</comment>
<proteinExistence type="inferred from homology"/>
<comment type="catalytic activity">
    <reaction evidence="4">
        <text>L-rhamnopyranose = L-rhamnulose</text>
        <dbReference type="Rhea" id="RHEA:23160"/>
        <dbReference type="ChEBI" id="CHEBI:17897"/>
        <dbReference type="ChEBI" id="CHEBI:62346"/>
        <dbReference type="EC" id="5.3.1.14"/>
    </reaction>
</comment>
<comment type="caution">
    <text evidence="6">The sequence shown here is derived from an EMBL/GenBank/DDBJ whole genome shotgun (WGS) entry which is preliminary data.</text>
</comment>
<evidence type="ECO:0000256" key="5">
    <source>
        <dbReference type="NCBIfam" id="TIGR01748"/>
    </source>
</evidence>
<feature type="binding site" evidence="4">
    <location>
        <position position="264"/>
    </location>
    <ligand>
        <name>Mn(2+)</name>
        <dbReference type="ChEBI" id="CHEBI:29035"/>
    </ligand>
</feature>
<evidence type="ECO:0000256" key="3">
    <source>
        <dbReference type="ARBA" id="ARBA00023235"/>
    </source>
</evidence>
<dbReference type="EMBL" id="JABACJ020000028">
    <property type="protein sequence ID" value="MBU3878127.1"/>
    <property type="molecule type" value="Genomic_DNA"/>
</dbReference>
<keyword evidence="4" id="KW-0684">Rhamnose metabolism</keyword>
<comment type="subcellular location">
    <subcellularLocation>
        <location evidence="4">Cytoplasm</location>
    </subcellularLocation>
</comment>
<keyword evidence="2 4" id="KW-0464">Manganese</keyword>
<feature type="binding site" evidence="4">
    <location>
        <position position="298"/>
    </location>
    <ligand>
        <name>Mn(2+)</name>
        <dbReference type="ChEBI" id="CHEBI:29035"/>
    </ligand>
</feature>
<comment type="function">
    <text evidence="4">Catalyzes the interconversion of L-rhamnose and L-rhamnulose.</text>
</comment>
<comment type="pathway">
    <text evidence="4">Carbohydrate degradation; L-rhamnose degradation; glycerone phosphate from L-rhamnose: step 1/3.</text>
</comment>
<dbReference type="NCBIfam" id="NF002203">
    <property type="entry name" value="PRK01076.1"/>
    <property type="match status" value="1"/>
</dbReference>
<feature type="binding site" evidence="4">
    <location>
        <position position="296"/>
    </location>
    <ligand>
        <name>Mn(2+)</name>
        <dbReference type="ChEBI" id="CHEBI:29035"/>
    </ligand>
</feature>
<name>A0ABS6DAD2_9FIRM</name>
<dbReference type="GO" id="GO:0008740">
    <property type="term" value="F:L-rhamnose isomerase activity"/>
    <property type="evidence" value="ECO:0007669"/>
    <property type="project" value="UniProtKB-EC"/>
</dbReference>
<keyword evidence="1 4" id="KW-0479">Metal-binding</keyword>
<keyword evidence="4" id="KW-0963">Cytoplasm</keyword>
<dbReference type="Pfam" id="PF06134">
    <property type="entry name" value="RhaA"/>
    <property type="match status" value="1"/>
</dbReference>
<evidence type="ECO:0000313" key="6">
    <source>
        <dbReference type="EMBL" id="MBU3878127.1"/>
    </source>
</evidence>
<evidence type="ECO:0000313" key="7">
    <source>
        <dbReference type="Proteomes" id="UP000723714"/>
    </source>
</evidence>
<dbReference type="RefSeq" id="WP_216244708.1">
    <property type="nucleotide sequence ID" value="NZ_JABACJ020000028.1"/>
</dbReference>
<keyword evidence="7" id="KW-1185">Reference proteome</keyword>
<dbReference type="InterPro" id="IPR050337">
    <property type="entry name" value="L-rhamnose_isomerase"/>
</dbReference>
<dbReference type="EC" id="5.3.1.14" evidence="4 5"/>
<comment type="similarity">
    <text evidence="4">Belongs to the rhamnose isomerase family.</text>
</comment>
<accession>A0ABS6DAD2</accession>
<evidence type="ECO:0000256" key="4">
    <source>
        <dbReference type="HAMAP-Rule" id="MF_00541"/>
    </source>
</evidence>
<dbReference type="Proteomes" id="UP000723714">
    <property type="component" value="Unassembled WGS sequence"/>
</dbReference>
<sequence length="420" mass="48082">MQRNEQIEAAYRIAKERYAALGVDTEEALRRLQDIQVSVHCWQGDDFHGCEAQGGELTGGIMATGNYRGRARNAEELRQDYEKAFALLPGKQRANLHAIYLETGGVPIERNAIEARHFEGWMQWADELGIALDFNTTAFSHPKADGYTLASRDPNIRDYWIEHGRRCRRIAAEMGRRQGNACMLNHWLPDGRKEFPVDSFERRKVFMESMDAMIQEKFDKQCMMDAIESKLFGLGMESFTVGSAEMCFGYALSRNIVLTYDLGHFHPTESVADKISSTLLYLDHIMLHTSRGVRWDSDHVVIQNDELSLLMKEVVRCNALDRVSIGLDFFDASINRIAAWVIGTRSTQKALLTALLEPIELLREMERDDVTARLALLEECKNMPGNAVWDYFCEKNEVPVGMEWFEEVKKYEETVLAERS</sequence>
<protein>
    <recommendedName>
        <fullName evidence="4 5">L-rhamnose isomerase</fullName>
        <ecNumber evidence="4 5">5.3.1.14</ecNumber>
    </recommendedName>
</protein>
<dbReference type="PANTHER" id="PTHR30268:SF0">
    <property type="entry name" value="L-RHAMNOSE ISOMERASE"/>
    <property type="match status" value="1"/>
</dbReference>
<dbReference type="InterPro" id="IPR009308">
    <property type="entry name" value="Rhamnose_isomerase"/>
</dbReference>
<dbReference type="HAMAP" id="MF_00541">
    <property type="entry name" value="RhaA"/>
    <property type="match status" value="1"/>
</dbReference>
<evidence type="ECO:0000256" key="2">
    <source>
        <dbReference type="ARBA" id="ARBA00023211"/>
    </source>
</evidence>
<reference evidence="6 7" key="1">
    <citation type="submission" date="2021-06" db="EMBL/GenBank/DDBJ databases">
        <title>Faecalicatena sp. nov. isolated from porcine feces.</title>
        <authorList>
            <person name="Oh B.S."/>
            <person name="Lee J.H."/>
        </authorList>
    </citation>
    <scope>NUCLEOTIDE SEQUENCE [LARGE SCALE GENOMIC DNA]</scope>
    <source>
        <strain evidence="6 7">AGMB00832</strain>
    </source>
</reference>